<feature type="domain" description="C2H2-type" evidence="7">
    <location>
        <begin position="440"/>
        <end position="463"/>
    </location>
</feature>
<organism evidence="8 9">
    <name type="scientific">Rhodosorus marinus</name>
    <dbReference type="NCBI Taxonomy" id="101924"/>
    <lineage>
        <taxon>Eukaryota</taxon>
        <taxon>Rhodophyta</taxon>
        <taxon>Stylonematophyceae</taxon>
        <taxon>Stylonematales</taxon>
        <taxon>Stylonemataceae</taxon>
        <taxon>Rhodosorus</taxon>
    </lineage>
</organism>
<feature type="domain" description="C2H2-type" evidence="7">
    <location>
        <begin position="411"/>
        <end position="439"/>
    </location>
</feature>
<keyword evidence="9" id="KW-1185">Reference proteome</keyword>
<name>A0AAV8UJ56_9RHOD</name>
<keyword evidence="3 6" id="KW-0863">Zinc-finger</keyword>
<dbReference type="GO" id="GO:0008270">
    <property type="term" value="F:zinc ion binding"/>
    <property type="evidence" value="ECO:0007669"/>
    <property type="project" value="UniProtKB-KW"/>
</dbReference>
<dbReference type="FunFam" id="3.30.160.60:FF:000100">
    <property type="entry name" value="Zinc finger 45-like"/>
    <property type="match status" value="1"/>
</dbReference>
<dbReference type="PROSITE" id="PS00028">
    <property type="entry name" value="ZINC_FINGER_C2H2_1"/>
    <property type="match status" value="3"/>
</dbReference>
<dbReference type="PANTHER" id="PTHR24388:SF53">
    <property type="entry name" value="CHORION TRANSCRIPTION FACTOR CF2-RELATED"/>
    <property type="match status" value="1"/>
</dbReference>
<evidence type="ECO:0000256" key="6">
    <source>
        <dbReference type="PROSITE-ProRule" id="PRU00042"/>
    </source>
</evidence>
<keyword evidence="1" id="KW-0479">Metal-binding</keyword>
<dbReference type="InterPro" id="IPR036236">
    <property type="entry name" value="Znf_C2H2_sf"/>
</dbReference>
<evidence type="ECO:0000256" key="2">
    <source>
        <dbReference type="ARBA" id="ARBA00022737"/>
    </source>
</evidence>
<evidence type="ECO:0000259" key="7">
    <source>
        <dbReference type="PROSITE" id="PS50157"/>
    </source>
</evidence>
<evidence type="ECO:0000256" key="3">
    <source>
        <dbReference type="ARBA" id="ARBA00022771"/>
    </source>
</evidence>
<dbReference type="EMBL" id="JAMWBK010000011">
    <property type="protein sequence ID" value="KAJ8901382.1"/>
    <property type="molecule type" value="Genomic_DNA"/>
</dbReference>
<dbReference type="InterPro" id="IPR050527">
    <property type="entry name" value="Snail/Krueppel_Znf"/>
</dbReference>
<evidence type="ECO:0000256" key="4">
    <source>
        <dbReference type="ARBA" id="ARBA00022833"/>
    </source>
</evidence>
<protein>
    <recommendedName>
        <fullName evidence="7">C2H2-type domain-containing protein</fullName>
    </recommendedName>
</protein>
<sequence>MAQSFSNLTPYYEWDSVTTNWSLFKMHKHAVPYPGDAPAVVLMDMRFRIPPATEAALNTSEVARMIGVISQPSLMMTEMMCDKYALGSGWAFVGGIPSQEGRRNEKYAGMQRIRYIASVQNKMGMVLITCEVRPGLIAFAKCTEVDGRHNLSVWGLADKENETVLLYQTNLDRRPCNMCRITGESCDPRICTTEQSFEDSRQFRLSLLENMDTAPYSTEYAVAWLGGSWTIPCGPLEPITLNTTCYLSGLNFDCALVSVLQNEISSVHPPRSSFRFVKLVRDEVDRLVDAEGTASGGKDASFWFSEGRSPPGKGEWDQALHVADSKIEQLRPAQRGSTSSTASAKYTPVPGRHHCKTCGASYAEAYELKRHWTLLHQKTRGWKCSDCDKTFKQKGHLNEHVRVMHSGRDVFPCPICRKSFGAKSKLTRHIATVHENHRGFKCNVCMKKYKEKSYLKQHLRALHGIQMDS</sequence>
<proteinExistence type="predicted"/>
<evidence type="ECO:0000256" key="1">
    <source>
        <dbReference type="ARBA" id="ARBA00022723"/>
    </source>
</evidence>
<accession>A0AAV8UJ56</accession>
<evidence type="ECO:0000313" key="9">
    <source>
        <dbReference type="Proteomes" id="UP001157974"/>
    </source>
</evidence>
<evidence type="ECO:0000256" key="5">
    <source>
        <dbReference type="ARBA" id="ARBA00023242"/>
    </source>
</evidence>
<dbReference type="GO" id="GO:0000978">
    <property type="term" value="F:RNA polymerase II cis-regulatory region sequence-specific DNA binding"/>
    <property type="evidence" value="ECO:0007669"/>
    <property type="project" value="TreeGrafter"/>
</dbReference>
<dbReference type="InterPro" id="IPR013087">
    <property type="entry name" value="Znf_C2H2_type"/>
</dbReference>
<dbReference type="PROSITE" id="PS50157">
    <property type="entry name" value="ZINC_FINGER_C2H2_2"/>
    <property type="match status" value="4"/>
</dbReference>
<dbReference type="Pfam" id="PF13894">
    <property type="entry name" value="zf-C2H2_4"/>
    <property type="match status" value="1"/>
</dbReference>
<dbReference type="Proteomes" id="UP001157974">
    <property type="component" value="Unassembled WGS sequence"/>
</dbReference>
<comment type="caution">
    <text evidence="8">The sequence shown here is derived from an EMBL/GenBank/DDBJ whole genome shotgun (WGS) entry which is preliminary data.</text>
</comment>
<reference evidence="8 9" key="1">
    <citation type="journal article" date="2023" name="Nat. Commun.">
        <title>Origin of minicircular mitochondrial genomes in red algae.</title>
        <authorList>
            <person name="Lee Y."/>
            <person name="Cho C.H."/>
            <person name="Lee Y.M."/>
            <person name="Park S.I."/>
            <person name="Yang J.H."/>
            <person name="West J.A."/>
            <person name="Bhattacharya D."/>
            <person name="Yoon H.S."/>
        </authorList>
    </citation>
    <scope>NUCLEOTIDE SEQUENCE [LARGE SCALE GENOMIC DNA]</scope>
    <source>
        <strain evidence="8 9">CCMP1338</strain>
        <tissue evidence="8">Whole cell</tissue>
    </source>
</reference>
<dbReference type="SMART" id="SM00355">
    <property type="entry name" value="ZnF_C2H2"/>
    <property type="match status" value="4"/>
</dbReference>
<dbReference type="SUPFAM" id="SSF57667">
    <property type="entry name" value="beta-beta-alpha zinc fingers"/>
    <property type="match status" value="2"/>
</dbReference>
<dbReference type="Gene3D" id="3.30.160.60">
    <property type="entry name" value="Classic Zinc Finger"/>
    <property type="match status" value="2"/>
</dbReference>
<feature type="domain" description="C2H2-type" evidence="7">
    <location>
        <begin position="382"/>
        <end position="410"/>
    </location>
</feature>
<keyword evidence="5" id="KW-0539">Nucleus</keyword>
<dbReference type="PANTHER" id="PTHR24388">
    <property type="entry name" value="ZINC FINGER PROTEIN"/>
    <property type="match status" value="1"/>
</dbReference>
<dbReference type="GO" id="GO:0000981">
    <property type="term" value="F:DNA-binding transcription factor activity, RNA polymerase II-specific"/>
    <property type="evidence" value="ECO:0007669"/>
    <property type="project" value="TreeGrafter"/>
</dbReference>
<dbReference type="Pfam" id="PF00096">
    <property type="entry name" value="zf-C2H2"/>
    <property type="match status" value="1"/>
</dbReference>
<keyword evidence="4" id="KW-0862">Zinc</keyword>
<feature type="domain" description="C2H2-type" evidence="7">
    <location>
        <begin position="353"/>
        <end position="381"/>
    </location>
</feature>
<dbReference type="AlphaFoldDB" id="A0AAV8UJ56"/>
<keyword evidence="2" id="KW-0677">Repeat</keyword>
<evidence type="ECO:0000313" key="8">
    <source>
        <dbReference type="EMBL" id="KAJ8901382.1"/>
    </source>
</evidence>
<gene>
    <name evidence="8" type="ORF">NDN08_007228</name>
</gene>